<evidence type="ECO:0000256" key="5">
    <source>
        <dbReference type="ARBA" id="ARBA00023136"/>
    </source>
</evidence>
<dbReference type="Gene3D" id="2.170.130.10">
    <property type="entry name" value="TonB-dependent receptor, plug domain"/>
    <property type="match status" value="1"/>
</dbReference>
<dbReference type="NCBIfam" id="TIGR04056">
    <property type="entry name" value="OMP_RagA_SusC"/>
    <property type="match status" value="1"/>
</dbReference>
<keyword evidence="6 7" id="KW-0998">Cell outer membrane</keyword>
<accession>A0ABW4ZKU7</accession>
<keyword evidence="8" id="KW-0732">Signal</keyword>
<evidence type="ECO:0000256" key="6">
    <source>
        <dbReference type="ARBA" id="ARBA00023237"/>
    </source>
</evidence>
<sequence>MFKLRPYSSSFLALLVALTAGTSVRTMAQSKPEKSPILVDSALSNFMKRQEMAGADVNLGYLKVKKRTISGAVSIVPASSFNELPKLSIDALLQGQAAGVRVVNSSGAAGAGALVNIRGISTFNAGTMPLFIVDGVPVKAARIVNPLALNSDNNPLADINPGDIETVTVLKDAQSTAAYGMRGANGVILIDTYGGTQGKTLLDFSGFSGVISAPKSLSVLNAQQYRSFILEKEQARGQTPAQINNGVGRYLLLSTPANQVERYNNDTDWQDLVTRGSLYNDYHFNLRGGDAVTKYSLNLGYANQSGAVENTGFSRFSTRFNLDYKVGRKLSFLNSIYYAQTNRRTNDGGSAFLTNPLFLASVKSPTLAALQQSVDGTNLREPDSADYAGNSNPYSVIERMRNLTASNRVSGRVIGQYVFSPNLNLRIGLFADYSRLNERRFRPSAGFARVENVLRESSEQNTLEMMAMNENTLNYSKTSKSGDHQISAMLGNALQTTTRDSKFGVFINATSDQLSIVNTGNQRFIDTLTSDSPTWNLLSFFSNAQYTYKGKYTVAASVRADGSSRFEKGNRWGYFPGVSAGWLISSEPFLMDSRAIGELKLRASYGITGNQEVGYFNSFNALVPAPYFNYPGTRLGRLGNKNFTWEETTQFDAGLDVGLFNGRIALSTDVYSKRTTNLYNRIALPTISGFQSYPVSEGELKNTGFELGLSAKILTGKMGWQSSFNGAYNKNEIVSFPSLLEKVVSYGDFSGAVQVGSSVGAFYGFNAIGVYANSSDLKPKNGAADAVPFQGGDIMFEDVDKNGIIDNGDRKFLGNSSPDFFGGFSNTFTYGKFDLNVFLDFSVGNEVYNGQRAYLEAMSGYNNQSAKVLNRWMKEGDVSEMPRALHGDAVGNNRFSSRWIEDGSYLRFKSVSLGYTVATEKFLKGVFKSARIVLTGQNLHTFSNYSGESPEVANVNNPILYGQNYGSLPQLKSFLLGIKLGL</sequence>
<dbReference type="InterPro" id="IPR012910">
    <property type="entry name" value="Plug_dom"/>
</dbReference>
<evidence type="ECO:0000256" key="4">
    <source>
        <dbReference type="ARBA" id="ARBA00022692"/>
    </source>
</evidence>
<dbReference type="SUPFAM" id="SSF56935">
    <property type="entry name" value="Porins"/>
    <property type="match status" value="1"/>
</dbReference>
<dbReference type="InterPro" id="IPR023996">
    <property type="entry name" value="TonB-dep_OMP_SusC/RagA"/>
</dbReference>
<dbReference type="PROSITE" id="PS52016">
    <property type="entry name" value="TONB_DEPENDENT_REC_3"/>
    <property type="match status" value="1"/>
</dbReference>
<keyword evidence="4 7" id="KW-0812">Transmembrane</keyword>
<dbReference type="Gene3D" id="2.40.170.20">
    <property type="entry name" value="TonB-dependent receptor, beta-barrel domain"/>
    <property type="match status" value="1"/>
</dbReference>
<dbReference type="InterPro" id="IPR036942">
    <property type="entry name" value="Beta-barrel_TonB_sf"/>
</dbReference>
<reference evidence="11" key="1">
    <citation type="journal article" date="2019" name="Int. J. Syst. Evol. Microbiol.">
        <title>The Global Catalogue of Microorganisms (GCM) 10K type strain sequencing project: providing services to taxonomists for standard genome sequencing and annotation.</title>
        <authorList>
            <consortium name="The Broad Institute Genomics Platform"/>
            <consortium name="The Broad Institute Genome Sequencing Center for Infectious Disease"/>
            <person name="Wu L."/>
            <person name="Ma J."/>
        </authorList>
    </citation>
    <scope>NUCLEOTIDE SEQUENCE [LARGE SCALE GENOMIC DNA]</scope>
    <source>
        <strain evidence="11">KCTC 42217</strain>
    </source>
</reference>
<evidence type="ECO:0000259" key="9">
    <source>
        <dbReference type="Pfam" id="PF07715"/>
    </source>
</evidence>
<dbReference type="InterPro" id="IPR023997">
    <property type="entry name" value="TonB-dep_OMP_SusC/RagA_CS"/>
</dbReference>
<comment type="subcellular location">
    <subcellularLocation>
        <location evidence="1 7">Cell outer membrane</location>
        <topology evidence="1 7">Multi-pass membrane protein</topology>
    </subcellularLocation>
</comment>
<comment type="caution">
    <text evidence="10">The sequence shown here is derived from an EMBL/GenBank/DDBJ whole genome shotgun (WGS) entry which is preliminary data.</text>
</comment>
<feature type="domain" description="TonB-dependent receptor plug" evidence="9">
    <location>
        <begin position="65"/>
        <end position="187"/>
    </location>
</feature>
<protein>
    <submittedName>
        <fullName evidence="10">SusC/RagA family TonB-linked outer membrane protein</fullName>
    </submittedName>
</protein>
<evidence type="ECO:0000256" key="8">
    <source>
        <dbReference type="SAM" id="SignalP"/>
    </source>
</evidence>
<evidence type="ECO:0000256" key="2">
    <source>
        <dbReference type="ARBA" id="ARBA00022448"/>
    </source>
</evidence>
<gene>
    <name evidence="10" type="ORF">ACFSJU_09985</name>
</gene>
<evidence type="ECO:0000256" key="3">
    <source>
        <dbReference type="ARBA" id="ARBA00022452"/>
    </source>
</evidence>
<proteinExistence type="inferred from homology"/>
<evidence type="ECO:0000313" key="10">
    <source>
        <dbReference type="EMBL" id="MFD2162720.1"/>
    </source>
</evidence>
<comment type="similarity">
    <text evidence="7">Belongs to the TonB-dependent receptor family.</text>
</comment>
<feature type="chain" id="PRO_5047502452" evidence="8">
    <location>
        <begin position="29"/>
        <end position="982"/>
    </location>
</feature>
<name>A0ABW4ZKU7_9SPHI</name>
<dbReference type="Pfam" id="PF07715">
    <property type="entry name" value="Plug"/>
    <property type="match status" value="1"/>
</dbReference>
<keyword evidence="11" id="KW-1185">Reference proteome</keyword>
<keyword evidence="3 7" id="KW-1134">Transmembrane beta strand</keyword>
<dbReference type="InterPro" id="IPR037066">
    <property type="entry name" value="Plug_dom_sf"/>
</dbReference>
<dbReference type="InterPro" id="IPR039426">
    <property type="entry name" value="TonB-dep_rcpt-like"/>
</dbReference>
<organism evidence="10 11">
    <name type="scientific">Paradesertivirga mongoliensis</name>
    <dbReference type="NCBI Taxonomy" id="2100740"/>
    <lineage>
        <taxon>Bacteria</taxon>
        <taxon>Pseudomonadati</taxon>
        <taxon>Bacteroidota</taxon>
        <taxon>Sphingobacteriia</taxon>
        <taxon>Sphingobacteriales</taxon>
        <taxon>Sphingobacteriaceae</taxon>
        <taxon>Paradesertivirga</taxon>
    </lineage>
</organism>
<dbReference type="NCBIfam" id="TIGR04057">
    <property type="entry name" value="SusC_RagA_signa"/>
    <property type="match status" value="1"/>
</dbReference>
<dbReference type="RefSeq" id="WP_255903047.1">
    <property type="nucleotide sequence ID" value="NZ_JAFMZO010000003.1"/>
</dbReference>
<evidence type="ECO:0000256" key="7">
    <source>
        <dbReference type="PROSITE-ProRule" id="PRU01360"/>
    </source>
</evidence>
<evidence type="ECO:0000256" key="1">
    <source>
        <dbReference type="ARBA" id="ARBA00004571"/>
    </source>
</evidence>
<feature type="signal peptide" evidence="8">
    <location>
        <begin position="1"/>
        <end position="28"/>
    </location>
</feature>
<keyword evidence="5 7" id="KW-0472">Membrane</keyword>
<keyword evidence="2 7" id="KW-0813">Transport</keyword>
<evidence type="ECO:0000313" key="11">
    <source>
        <dbReference type="Proteomes" id="UP001597387"/>
    </source>
</evidence>
<dbReference type="EMBL" id="JBHUHZ010000001">
    <property type="protein sequence ID" value="MFD2162720.1"/>
    <property type="molecule type" value="Genomic_DNA"/>
</dbReference>
<dbReference type="Proteomes" id="UP001597387">
    <property type="component" value="Unassembled WGS sequence"/>
</dbReference>